<gene>
    <name evidence="1" type="ORF">FHS49_003120</name>
</gene>
<name>A0A7W9EFC3_9SPHN</name>
<comment type="caution">
    <text evidence="1">The sequence shown here is derived from an EMBL/GenBank/DDBJ whole genome shotgun (WGS) entry which is preliminary data.</text>
</comment>
<proteinExistence type="predicted"/>
<evidence type="ECO:0000313" key="2">
    <source>
        <dbReference type="Proteomes" id="UP000549617"/>
    </source>
</evidence>
<dbReference type="RefSeq" id="WP_184020221.1">
    <property type="nucleotide sequence ID" value="NZ_JACIJC010000005.1"/>
</dbReference>
<organism evidence="1 2">
    <name type="scientific">Sphingobium boeckii</name>
    <dbReference type="NCBI Taxonomy" id="1082345"/>
    <lineage>
        <taxon>Bacteria</taxon>
        <taxon>Pseudomonadati</taxon>
        <taxon>Pseudomonadota</taxon>
        <taxon>Alphaproteobacteria</taxon>
        <taxon>Sphingomonadales</taxon>
        <taxon>Sphingomonadaceae</taxon>
        <taxon>Sphingobium</taxon>
    </lineage>
</organism>
<keyword evidence="2" id="KW-1185">Reference proteome</keyword>
<dbReference type="Proteomes" id="UP000549617">
    <property type="component" value="Unassembled WGS sequence"/>
</dbReference>
<protein>
    <submittedName>
        <fullName evidence="1">Uncharacterized protein</fullName>
    </submittedName>
</protein>
<evidence type="ECO:0000313" key="1">
    <source>
        <dbReference type="EMBL" id="MBB5687092.1"/>
    </source>
</evidence>
<dbReference type="EMBL" id="JACIJC010000005">
    <property type="protein sequence ID" value="MBB5687092.1"/>
    <property type="molecule type" value="Genomic_DNA"/>
</dbReference>
<dbReference type="AlphaFoldDB" id="A0A7W9EFC3"/>
<reference evidence="1 2" key="1">
    <citation type="submission" date="2020-08" db="EMBL/GenBank/DDBJ databases">
        <title>Genomic Encyclopedia of Type Strains, Phase IV (KMG-IV): sequencing the most valuable type-strain genomes for metagenomic binning, comparative biology and taxonomic classification.</title>
        <authorList>
            <person name="Goeker M."/>
        </authorList>
    </citation>
    <scope>NUCLEOTIDE SEQUENCE [LARGE SCALE GENOMIC DNA]</scope>
    <source>
        <strain evidence="1 2">DSM 25079</strain>
    </source>
</reference>
<accession>A0A7W9EFC3</accession>
<sequence>MSRAINLNATEDAVRTACTSLSVQISAIEPLLSGGTRVVLSTSVGAEALRIKMKTKIMQGRVERSPFYMAR</sequence>